<dbReference type="EMBL" id="JACVVK020000087">
    <property type="protein sequence ID" value="KAK7494088.1"/>
    <property type="molecule type" value="Genomic_DNA"/>
</dbReference>
<feature type="region of interest" description="Disordered" evidence="1">
    <location>
        <begin position="380"/>
        <end position="403"/>
    </location>
</feature>
<evidence type="ECO:0000259" key="2">
    <source>
        <dbReference type="Pfam" id="PF15477"/>
    </source>
</evidence>
<evidence type="ECO:0000256" key="1">
    <source>
        <dbReference type="SAM" id="MobiDB-lite"/>
    </source>
</evidence>
<feature type="compositionally biased region" description="Basic and acidic residues" evidence="1">
    <location>
        <begin position="86"/>
        <end position="99"/>
    </location>
</feature>
<dbReference type="PANTHER" id="PTHR22426:SF2">
    <property type="entry name" value="ARGININE_SERINE-RICH COILED-COIL PROTEIN 2"/>
    <property type="match status" value="1"/>
</dbReference>
<proteinExistence type="predicted"/>
<feature type="domain" description="Small acidic protein-like" evidence="2">
    <location>
        <begin position="492"/>
        <end position="572"/>
    </location>
</feature>
<dbReference type="AlphaFoldDB" id="A0ABD0L4E8"/>
<comment type="caution">
    <text evidence="3">The sequence shown here is derived from an EMBL/GenBank/DDBJ whole genome shotgun (WGS) entry which is preliminary data.</text>
</comment>
<feature type="compositionally biased region" description="Low complexity" evidence="1">
    <location>
        <begin position="380"/>
        <end position="390"/>
    </location>
</feature>
<dbReference type="PANTHER" id="PTHR22426">
    <property type="entry name" value="ARGININE_SERINE-RICH COILED-COIL PROTEIN 2"/>
    <property type="match status" value="1"/>
</dbReference>
<feature type="compositionally biased region" description="Basic and acidic residues" evidence="1">
    <location>
        <begin position="534"/>
        <end position="544"/>
    </location>
</feature>
<dbReference type="InterPro" id="IPR028124">
    <property type="entry name" value="SMAP_dom"/>
</dbReference>
<gene>
    <name evidence="3" type="ORF">BaRGS_00014746</name>
</gene>
<keyword evidence="4" id="KW-1185">Reference proteome</keyword>
<protein>
    <recommendedName>
        <fullName evidence="2">Small acidic protein-like domain-containing protein</fullName>
    </recommendedName>
</protein>
<feature type="region of interest" description="Disordered" evidence="1">
    <location>
        <begin position="40"/>
        <end position="343"/>
    </location>
</feature>
<feature type="region of interest" description="Disordered" evidence="1">
    <location>
        <begin position="1"/>
        <end position="28"/>
    </location>
</feature>
<feature type="compositionally biased region" description="Low complexity" evidence="1">
    <location>
        <begin position="129"/>
        <end position="157"/>
    </location>
</feature>
<sequence length="581" mass="64642">MDLLASYADDGSNTPNTESYDKVSESTMSQLEAEWESFEKMMGDNVIGGSAQGEPKSHLSGAQECSAQFSPTDIPRSSSSTSSAKVRSDSSKDDDDRHSVSGSSSESSDEGDSEDENDKGLKKGRKRSSSVSSASSAATSASDKSSVSKHSSDSAVSGLAEKRGRDNGRQLVAIPWVATLVVGEEVEEKRSRSRSTSHSPSRKHRRPSERSRSGHSKDHHKHGSHSRRDRRRSGRSRSRDRHSHRRSSRDRHHRDHRRRRRSSSRSRDSQHRRRRHHSSSRKHSRRHSSDRKKSSDKHFSHRRRSRSPDRPHSRKNSTSDVSGNKPAERSFGDGGQRKTGPSVIYRTAGVKFHREAGSAKPMTFKEQMKQQILQSAKLMNENAAASSAENGSKPENVPERPNMPLNPANLYGRLATSSAGCGIMGGGNVTPQMAFLHTVAALHKQAQEITGVEVPKYYNPAAVNPLKYAEQVQKRKLLWSKAKDKKETNSQWNAQAVVVDGDSKTQAKFKKLMGIKESLSPEGQQTEASGSGEVDVRAQEQRQKQEELFHQLDREYEFARMTTHTHRGVGLGFGSQVYQHH</sequence>
<feature type="compositionally biased region" description="Low complexity" evidence="1">
    <location>
        <begin position="70"/>
        <end position="85"/>
    </location>
</feature>
<dbReference type="Pfam" id="PF15477">
    <property type="entry name" value="SMAP"/>
    <property type="match status" value="1"/>
</dbReference>
<evidence type="ECO:0000313" key="4">
    <source>
        <dbReference type="Proteomes" id="UP001519460"/>
    </source>
</evidence>
<dbReference type="Proteomes" id="UP001519460">
    <property type="component" value="Unassembled WGS sequence"/>
</dbReference>
<name>A0ABD0L4E8_9CAEN</name>
<accession>A0ABD0L4E8</accession>
<feature type="region of interest" description="Disordered" evidence="1">
    <location>
        <begin position="515"/>
        <end position="544"/>
    </location>
</feature>
<feature type="compositionally biased region" description="Acidic residues" evidence="1">
    <location>
        <begin position="107"/>
        <end position="117"/>
    </location>
</feature>
<feature type="compositionally biased region" description="Basic residues" evidence="1">
    <location>
        <begin position="217"/>
        <end position="290"/>
    </location>
</feature>
<evidence type="ECO:0000313" key="3">
    <source>
        <dbReference type="EMBL" id="KAK7494088.1"/>
    </source>
</evidence>
<feature type="compositionally biased region" description="Basic residues" evidence="1">
    <location>
        <begin position="191"/>
        <end position="207"/>
    </location>
</feature>
<organism evidence="3 4">
    <name type="scientific">Batillaria attramentaria</name>
    <dbReference type="NCBI Taxonomy" id="370345"/>
    <lineage>
        <taxon>Eukaryota</taxon>
        <taxon>Metazoa</taxon>
        <taxon>Spiralia</taxon>
        <taxon>Lophotrochozoa</taxon>
        <taxon>Mollusca</taxon>
        <taxon>Gastropoda</taxon>
        <taxon>Caenogastropoda</taxon>
        <taxon>Sorbeoconcha</taxon>
        <taxon>Cerithioidea</taxon>
        <taxon>Batillariidae</taxon>
        <taxon>Batillaria</taxon>
    </lineage>
</organism>
<reference evidence="3 4" key="1">
    <citation type="journal article" date="2023" name="Sci. Data">
        <title>Genome assembly of the Korean intertidal mud-creeper Batillaria attramentaria.</title>
        <authorList>
            <person name="Patra A.K."/>
            <person name="Ho P.T."/>
            <person name="Jun S."/>
            <person name="Lee S.J."/>
            <person name="Kim Y."/>
            <person name="Won Y.J."/>
        </authorList>
    </citation>
    <scope>NUCLEOTIDE SEQUENCE [LARGE SCALE GENOMIC DNA]</scope>
    <source>
        <strain evidence="3">Wonlab-2016</strain>
    </source>
</reference>